<evidence type="ECO:0000313" key="1">
    <source>
        <dbReference type="EMBL" id="MFC0564385.1"/>
    </source>
</evidence>
<protein>
    <submittedName>
        <fullName evidence="1">Gas vesicle protein</fullName>
    </submittedName>
</protein>
<sequence>MTDEVVSAAQAAQLGLRHITELTGREPSGVTSLEPSEDGWLVGVEVVEDRRLPSSIDLLGLYLAEIGADGELLAYRRIRRYPRGKGGDNGEVG</sequence>
<reference evidence="1 2" key="1">
    <citation type="submission" date="2024-09" db="EMBL/GenBank/DDBJ databases">
        <authorList>
            <person name="Sun Q."/>
            <person name="Mori K."/>
        </authorList>
    </citation>
    <scope>NUCLEOTIDE SEQUENCE [LARGE SCALE GENOMIC DNA]</scope>
    <source>
        <strain evidence="1 2">TBRC 2205</strain>
    </source>
</reference>
<organism evidence="1 2">
    <name type="scientific">Plantactinospora siamensis</name>
    <dbReference type="NCBI Taxonomy" id="555372"/>
    <lineage>
        <taxon>Bacteria</taxon>
        <taxon>Bacillati</taxon>
        <taxon>Actinomycetota</taxon>
        <taxon>Actinomycetes</taxon>
        <taxon>Micromonosporales</taxon>
        <taxon>Micromonosporaceae</taxon>
        <taxon>Plantactinospora</taxon>
    </lineage>
</organism>
<comment type="caution">
    <text evidence="1">The sequence shown here is derived from an EMBL/GenBank/DDBJ whole genome shotgun (WGS) entry which is preliminary data.</text>
</comment>
<dbReference type="RefSeq" id="WP_377337385.1">
    <property type="nucleotide sequence ID" value="NZ_JBHLUE010000005.1"/>
</dbReference>
<accession>A0ABV6NUD0</accession>
<dbReference type="Proteomes" id="UP001589894">
    <property type="component" value="Unassembled WGS sequence"/>
</dbReference>
<proteinExistence type="predicted"/>
<evidence type="ECO:0000313" key="2">
    <source>
        <dbReference type="Proteomes" id="UP001589894"/>
    </source>
</evidence>
<dbReference type="EMBL" id="JBHLUE010000005">
    <property type="protein sequence ID" value="MFC0564385.1"/>
    <property type="molecule type" value="Genomic_DNA"/>
</dbReference>
<dbReference type="InterPro" id="IPR008634">
    <property type="entry name" value="Gas-vesicle_GvpO"/>
</dbReference>
<gene>
    <name evidence="1" type="ORF">ACFFHU_09565</name>
</gene>
<dbReference type="Pfam" id="PF05800">
    <property type="entry name" value="GvpO"/>
    <property type="match status" value="1"/>
</dbReference>
<name>A0ABV6NUD0_9ACTN</name>
<keyword evidence="2" id="KW-1185">Reference proteome</keyword>